<dbReference type="OrthoDB" id="10318522at2759"/>
<reference evidence="2" key="2">
    <citation type="submission" date="2012-05" db="EMBL/GenBank/DDBJ databases">
        <title>Annotation of the Genome Sequence of Fusarium oxysporum HDV247.</title>
        <authorList>
            <consortium name="The Broad Institute Genomics Platform"/>
            <person name="Ma L.-J."/>
            <person name="Corby-Kistler H."/>
            <person name="Broz K."/>
            <person name="Gale L.R."/>
            <person name="Jonkers W."/>
            <person name="O'Donnell K."/>
            <person name="Ploetz R."/>
            <person name="Steinberg C."/>
            <person name="Schwartz D.C."/>
            <person name="VanEtten H."/>
            <person name="Zhou S."/>
            <person name="Young S.K."/>
            <person name="Zeng Q."/>
            <person name="Gargeya S."/>
            <person name="Fitzgerald M."/>
            <person name="Abouelleil A."/>
            <person name="Alvarado L."/>
            <person name="Chapman S.B."/>
            <person name="Gainer-Dewar J."/>
            <person name="Goldberg J."/>
            <person name="Griggs A."/>
            <person name="Gujja S."/>
            <person name="Hansen M."/>
            <person name="Howarth C."/>
            <person name="Imamovic A."/>
            <person name="Ireland A."/>
            <person name="Larimer J."/>
            <person name="McCowan C."/>
            <person name="Murphy C."/>
            <person name="Pearson M."/>
            <person name="Poon T.W."/>
            <person name="Priest M."/>
            <person name="Roberts A."/>
            <person name="Saif S."/>
            <person name="Shea T."/>
            <person name="Sykes S."/>
            <person name="Wortman J."/>
            <person name="Nusbaum C."/>
            <person name="Birren B."/>
        </authorList>
    </citation>
    <scope>NUCLEOTIDE SEQUENCE</scope>
    <source>
        <strain evidence="2">HDV247</strain>
    </source>
</reference>
<protein>
    <submittedName>
        <fullName evidence="2">Uncharacterized protein</fullName>
    </submittedName>
</protein>
<organism evidence="2">
    <name type="scientific">Fusarium oxysporum f. sp. pisi HDV247</name>
    <dbReference type="NCBI Taxonomy" id="1080344"/>
    <lineage>
        <taxon>Eukaryota</taxon>
        <taxon>Fungi</taxon>
        <taxon>Dikarya</taxon>
        <taxon>Ascomycota</taxon>
        <taxon>Pezizomycotina</taxon>
        <taxon>Sordariomycetes</taxon>
        <taxon>Hypocreomycetidae</taxon>
        <taxon>Hypocreales</taxon>
        <taxon>Nectriaceae</taxon>
        <taxon>Fusarium</taxon>
        <taxon>Fusarium oxysporum species complex</taxon>
    </lineage>
</organism>
<reference evidence="2" key="1">
    <citation type="submission" date="2011-10" db="EMBL/GenBank/DDBJ databases">
        <title>The Genome Sequence of Fusarium oxysporum HDV247.</title>
        <authorList>
            <consortium name="The Broad Institute Genome Sequencing Platform"/>
            <person name="Ma L.-J."/>
            <person name="Gale L.R."/>
            <person name="Schwartz D.C."/>
            <person name="Zhou S."/>
            <person name="Corby-Kistler H."/>
            <person name="Young S.K."/>
            <person name="Zeng Q."/>
            <person name="Gargeya S."/>
            <person name="Fitzgerald M."/>
            <person name="Haas B."/>
            <person name="Abouelleil A."/>
            <person name="Alvarado L."/>
            <person name="Arachchi H.M."/>
            <person name="Berlin A."/>
            <person name="Brown A."/>
            <person name="Chapman S.B."/>
            <person name="Chen Z."/>
            <person name="Dunbar C."/>
            <person name="Freedman E."/>
            <person name="Gearin G."/>
            <person name="Goldberg J."/>
            <person name="Griggs A."/>
            <person name="Gujja S."/>
            <person name="Heiman D."/>
            <person name="Howarth C."/>
            <person name="Larson L."/>
            <person name="Lui A."/>
            <person name="MacDonald P.J.P."/>
            <person name="Montmayeur A."/>
            <person name="Murphy C."/>
            <person name="Neiman D."/>
            <person name="Pearson M."/>
            <person name="Priest M."/>
            <person name="Roberts A."/>
            <person name="Saif S."/>
            <person name="Shea T."/>
            <person name="Shenoy N."/>
            <person name="Sisk P."/>
            <person name="Stolte C."/>
            <person name="Sykes S."/>
            <person name="Wortman J."/>
            <person name="Nusbaum C."/>
            <person name="Birren B."/>
        </authorList>
    </citation>
    <scope>NUCLEOTIDE SEQUENCE [LARGE SCALE GENOMIC DNA]</scope>
    <source>
        <strain evidence="2">HDV247</strain>
    </source>
</reference>
<accession>W9Q7Z7</accession>
<evidence type="ECO:0000313" key="2">
    <source>
        <dbReference type="EMBL" id="EXA53669.1"/>
    </source>
</evidence>
<feature type="region of interest" description="Disordered" evidence="1">
    <location>
        <begin position="161"/>
        <end position="244"/>
    </location>
</feature>
<dbReference type="EMBL" id="JH650968">
    <property type="protein sequence ID" value="EXA53669.1"/>
    <property type="molecule type" value="Genomic_DNA"/>
</dbReference>
<name>W9Q7Z7_FUSOX</name>
<evidence type="ECO:0000256" key="1">
    <source>
        <dbReference type="SAM" id="MobiDB-lite"/>
    </source>
</evidence>
<dbReference type="HOGENOM" id="CLU_468537_0_0_1"/>
<sequence length="624" mass="70688">MTTATTTAQTNKALEAISIPAPSAPRDALCIIPILRPPSGGALPVRTQLETAQLKHRQETRRIDEDVQKTSHMRIHELIENHDIQIRTLKGELHALKKHLTTRTGRLHVRKICSILQAIEQVPKDISNQVTEAKKYSTLRKRENDIQSDISQFVSTMKNQTPINRWRLEPENSDTSSSEWAPSDYEEEQEDPEVAESSDQHGSSAPLPPTFGSANMGEGEASPSEYSETVPSELRTSEKTLTPGAARPGLPVQQPAYFAHLVPSTTPLSDSERSLALKLLMSLSTLVDASSPNYVNPKQLYNEAAKCQLLQLIQSYIKLLCERFDLSPRLPIAGGIAQYLPIYKILREEVQSKGTRLEPLHLNEEVGDHVLGKELPDGEWALSAINNGKFLADHGCYYDIVLDESPYIKISVKLARLLDELNKLKAQTVLPTAENLSTHRRELQQLRSMPRSEERGFEEPIKDLSALLDDIERFNNTYNRLINYLRLHLYRGDEHPPSESPSNSSIMTRRFKLLEQRVQTDFKKLDDEVTQSMQILQSRLKENDVTNWPEFSIRIHHAQVLQSGRRQYLSHAASILYHQRMLKRGGTSSAHHRKRLEGAIEDCDQFLLEPESGEDEEYVEGMNV</sequence>
<dbReference type="AlphaFoldDB" id="W9Q7Z7"/>
<proteinExistence type="predicted"/>
<dbReference type="Proteomes" id="UP000030751">
    <property type="component" value="Unassembled WGS sequence"/>
</dbReference>
<feature type="compositionally biased region" description="Acidic residues" evidence="1">
    <location>
        <begin position="184"/>
        <end position="196"/>
    </location>
</feature>
<gene>
    <name evidence="2" type="ORF">FOVG_01403</name>
</gene>